<evidence type="ECO:0008006" key="3">
    <source>
        <dbReference type="Google" id="ProtNLM"/>
    </source>
</evidence>
<accession>A0A165ZGC3</accession>
<comment type="caution">
    <text evidence="1">The sequence shown here is derived from an EMBL/GenBank/DDBJ whole genome shotgun (WGS) entry which is preliminary data.</text>
</comment>
<dbReference type="InterPro" id="IPR036388">
    <property type="entry name" value="WH-like_DNA-bd_sf"/>
</dbReference>
<dbReference type="EMBL" id="LWMT01000266">
    <property type="protein sequence ID" value="KZX10676.1"/>
    <property type="molecule type" value="Genomic_DNA"/>
</dbReference>
<organism evidence="1 2">
    <name type="scientific">Methanobrevibacter filiformis</name>
    <dbReference type="NCBI Taxonomy" id="55758"/>
    <lineage>
        <taxon>Archaea</taxon>
        <taxon>Methanobacteriati</taxon>
        <taxon>Methanobacteriota</taxon>
        <taxon>Methanomada group</taxon>
        <taxon>Methanobacteria</taxon>
        <taxon>Methanobacteriales</taxon>
        <taxon>Methanobacteriaceae</taxon>
        <taxon>Methanobrevibacter</taxon>
    </lineage>
</organism>
<keyword evidence="2" id="KW-1185">Reference proteome</keyword>
<gene>
    <name evidence="1" type="ORF">MBFIL_16670</name>
</gene>
<dbReference type="Gene3D" id="1.10.10.10">
    <property type="entry name" value="Winged helix-like DNA-binding domain superfamily/Winged helix DNA-binding domain"/>
    <property type="match status" value="1"/>
</dbReference>
<dbReference type="STRING" id="55758.MBFIL_16670"/>
<dbReference type="AlphaFoldDB" id="A0A165ZGC3"/>
<dbReference type="PATRIC" id="fig|55758.3.peg.1879"/>
<dbReference type="Proteomes" id="UP000077066">
    <property type="component" value="Unassembled WGS sequence"/>
</dbReference>
<evidence type="ECO:0000313" key="2">
    <source>
        <dbReference type="Proteomes" id="UP000077066"/>
    </source>
</evidence>
<protein>
    <recommendedName>
        <fullName evidence="3">ArnR1-like winged helix-turn-helix domain-containing protein</fullName>
    </recommendedName>
</protein>
<reference evidence="1 2" key="1">
    <citation type="submission" date="2016-04" db="EMBL/GenBank/DDBJ databases">
        <title>Genome sequence of Methanobrevibacter filiformis DSM 11501.</title>
        <authorList>
            <person name="Poehlein A."/>
            <person name="Seedorf H."/>
            <person name="Daniel R."/>
        </authorList>
    </citation>
    <scope>NUCLEOTIDE SEQUENCE [LARGE SCALE GENOMIC DNA]</scope>
    <source>
        <strain evidence="1 2">DSM 11501</strain>
    </source>
</reference>
<evidence type="ECO:0000313" key="1">
    <source>
        <dbReference type="EMBL" id="KZX10676.1"/>
    </source>
</evidence>
<dbReference type="OrthoDB" id="74749at2157"/>
<name>A0A165ZGC3_9EURY</name>
<sequence length="92" mass="10778">MDQDIIKYISFVKMSKHRTKVLYSLEEENRVNESKLKRPSEISHETQMPLSDVSRALRGLKENSLVKCLNEDEKQGRLYELTKLGKKVLKNI</sequence>
<dbReference type="SUPFAM" id="SSF46785">
    <property type="entry name" value="Winged helix' DNA-binding domain"/>
    <property type="match status" value="1"/>
</dbReference>
<proteinExistence type="predicted"/>
<dbReference type="InterPro" id="IPR036390">
    <property type="entry name" value="WH_DNA-bd_sf"/>
</dbReference>